<evidence type="ECO:0000259" key="1">
    <source>
        <dbReference type="PROSITE" id="PS51502"/>
    </source>
</evidence>
<dbReference type="Proteomes" id="UP000824246">
    <property type="component" value="Unassembled WGS sequence"/>
</dbReference>
<proteinExistence type="predicted"/>
<dbReference type="SUPFAM" id="SSF54909">
    <property type="entry name" value="Dimeric alpha+beta barrel"/>
    <property type="match status" value="1"/>
</dbReference>
<dbReference type="PANTHER" id="PTHR37832">
    <property type="entry name" value="BLL2683 PROTEIN"/>
    <property type="match status" value="1"/>
</dbReference>
<dbReference type="Pfam" id="PF07876">
    <property type="entry name" value="Dabb"/>
    <property type="match status" value="1"/>
</dbReference>
<dbReference type="Gene3D" id="3.30.70.100">
    <property type="match status" value="1"/>
</dbReference>
<evidence type="ECO:0000313" key="2">
    <source>
        <dbReference type="EMBL" id="HIX45463.1"/>
    </source>
</evidence>
<evidence type="ECO:0000313" key="3">
    <source>
        <dbReference type="Proteomes" id="UP000824246"/>
    </source>
</evidence>
<dbReference type="EMBL" id="DXFB01000123">
    <property type="protein sequence ID" value="HIX45463.1"/>
    <property type="molecule type" value="Genomic_DNA"/>
</dbReference>
<dbReference type="InterPro" id="IPR011008">
    <property type="entry name" value="Dimeric_a/b-barrel"/>
</dbReference>
<dbReference type="SMART" id="SM00886">
    <property type="entry name" value="Dabb"/>
    <property type="match status" value="1"/>
</dbReference>
<protein>
    <submittedName>
        <fullName evidence="2">Dabb family protein</fullName>
    </submittedName>
</protein>
<dbReference type="AlphaFoldDB" id="A0A9D1VRX0"/>
<comment type="caution">
    <text evidence="2">The sequence shown here is derived from an EMBL/GenBank/DDBJ whole genome shotgun (WGS) entry which is preliminary data.</text>
</comment>
<gene>
    <name evidence="2" type="ORF">H9982_04515</name>
</gene>
<accession>A0A9D1VRX0</accession>
<reference evidence="2" key="2">
    <citation type="submission" date="2021-04" db="EMBL/GenBank/DDBJ databases">
        <authorList>
            <person name="Gilroy R."/>
        </authorList>
    </citation>
    <scope>NUCLEOTIDE SEQUENCE</scope>
    <source>
        <strain evidence="2">ChiHjej12B11-16260</strain>
    </source>
</reference>
<sequence length="97" mass="10725">MVKHIVLFKLSAPEPERTQIITDFCNAIMALPPVIDVIRRIEVSCNINPAEKYDIALYSEFDTLADVTAYATHPAHVAAAGILKGHVESRACVDYEI</sequence>
<feature type="domain" description="Stress-response A/B barrel" evidence="1">
    <location>
        <begin position="2"/>
        <end position="95"/>
    </location>
</feature>
<dbReference type="PROSITE" id="PS51502">
    <property type="entry name" value="S_R_A_B_BARREL"/>
    <property type="match status" value="1"/>
</dbReference>
<name>A0A9D1VRX0_9BACT</name>
<dbReference type="PANTHER" id="PTHR37832:SF1">
    <property type="entry name" value="STRESS-RESPONSE A_B BARREL DOMAIN-CONTAINING PROTEIN"/>
    <property type="match status" value="1"/>
</dbReference>
<reference evidence="2" key="1">
    <citation type="journal article" date="2021" name="PeerJ">
        <title>Extensive microbial diversity within the chicken gut microbiome revealed by metagenomics and culture.</title>
        <authorList>
            <person name="Gilroy R."/>
            <person name="Ravi A."/>
            <person name="Getino M."/>
            <person name="Pursley I."/>
            <person name="Horton D.L."/>
            <person name="Alikhan N.F."/>
            <person name="Baker D."/>
            <person name="Gharbi K."/>
            <person name="Hall N."/>
            <person name="Watson M."/>
            <person name="Adriaenssens E.M."/>
            <person name="Foster-Nyarko E."/>
            <person name="Jarju S."/>
            <person name="Secka A."/>
            <person name="Antonio M."/>
            <person name="Oren A."/>
            <person name="Chaudhuri R.R."/>
            <person name="La Ragione R."/>
            <person name="Hildebrand F."/>
            <person name="Pallen M.J."/>
        </authorList>
    </citation>
    <scope>NUCLEOTIDE SEQUENCE</scope>
    <source>
        <strain evidence="2">ChiHjej12B11-16260</strain>
    </source>
</reference>
<organism evidence="2 3">
    <name type="scientific">Candidatus Barnesiella excrementipullorum</name>
    <dbReference type="NCBI Taxonomy" id="2838479"/>
    <lineage>
        <taxon>Bacteria</taxon>
        <taxon>Pseudomonadati</taxon>
        <taxon>Bacteroidota</taxon>
        <taxon>Bacteroidia</taxon>
        <taxon>Bacteroidales</taxon>
        <taxon>Barnesiellaceae</taxon>
        <taxon>Barnesiella</taxon>
    </lineage>
</organism>
<dbReference type="InterPro" id="IPR013097">
    <property type="entry name" value="Dabb"/>
</dbReference>